<name>A0A9W4SX86_9GLOM</name>
<gene>
    <name evidence="1" type="ORF">FWILDA_LOCUS11366</name>
</gene>
<dbReference type="EMBL" id="CAMKVN010003195">
    <property type="protein sequence ID" value="CAI2184009.1"/>
    <property type="molecule type" value="Genomic_DNA"/>
</dbReference>
<dbReference type="Proteomes" id="UP001153678">
    <property type="component" value="Unassembled WGS sequence"/>
</dbReference>
<evidence type="ECO:0000313" key="2">
    <source>
        <dbReference type="Proteomes" id="UP001153678"/>
    </source>
</evidence>
<feature type="non-terminal residue" evidence="1">
    <location>
        <position position="55"/>
    </location>
</feature>
<organism evidence="1 2">
    <name type="scientific">Funneliformis geosporum</name>
    <dbReference type="NCBI Taxonomy" id="1117311"/>
    <lineage>
        <taxon>Eukaryota</taxon>
        <taxon>Fungi</taxon>
        <taxon>Fungi incertae sedis</taxon>
        <taxon>Mucoromycota</taxon>
        <taxon>Glomeromycotina</taxon>
        <taxon>Glomeromycetes</taxon>
        <taxon>Glomerales</taxon>
        <taxon>Glomeraceae</taxon>
        <taxon>Funneliformis</taxon>
    </lineage>
</organism>
<proteinExistence type="predicted"/>
<accession>A0A9W4SX86</accession>
<keyword evidence="2" id="KW-1185">Reference proteome</keyword>
<evidence type="ECO:0000313" key="1">
    <source>
        <dbReference type="EMBL" id="CAI2184009.1"/>
    </source>
</evidence>
<protein>
    <submittedName>
        <fullName evidence="1">14103_t:CDS:1</fullName>
    </submittedName>
</protein>
<comment type="caution">
    <text evidence="1">The sequence shown here is derived from an EMBL/GenBank/DDBJ whole genome shotgun (WGS) entry which is preliminary data.</text>
</comment>
<sequence>MAGFIKASELLNSKKDTAILDELKDKFTHMQNAQLTEIHKETSKSFNSKEIYDRS</sequence>
<dbReference type="AlphaFoldDB" id="A0A9W4SX86"/>
<reference evidence="1" key="1">
    <citation type="submission" date="2022-08" db="EMBL/GenBank/DDBJ databases">
        <authorList>
            <person name="Kallberg Y."/>
            <person name="Tangrot J."/>
            <person name="Rosling A."/>
        </authorList>
    </citation>
    <scope>NUCLEOTIDE SEQUENCE</scope>
    <source>
        <strain evidence="1">Wild A</strain>
    </source>
</reference>
<dbReference type="OrthoDB" id="2394114at2759"/>